<dbReference type="Proteomes" id="UP000185146">
    <property type="component" value="Chromosome"/>
</dbReference>
<dbReference type="AlphaFoldDB" id="A0A1L5PKV1"/>
<proteinExistence type="predicted"/>
<evidence type="ECO:0000313" key="2">
    <source>
        <dbReference type="Proteomes" id="UP000185146"/>
    </source>
</evidence>
<gene>
    <name evidence="1" type="ORF">BL240_04385</name>
</gene>
<reference evidence="1 2" key="1">
    <citation type="submission" date="2016-12" db="EMBL/GenBank/DDBJ databases">
        <title>Draft Genome Sequence of Mercury Resistant Pseudomonas DRA525.</title>
        <authorList>
            <person name="Drace K.M."/>
        </authorList>
    </citation>
    <scope>NUCLEOTIDE SEQUENCE [LARGE SCALE GENOMIC DNA]</scope>
    <source>
        <strain evidence="1 2">DRA525</strain>
    </source>
</reference>
<evidence type="ECO:0000313" key="1">
    <source>
        <dbReference type="EMBL" id="APO80761.1"/>
    </source>
</evidence>
<name>A0A1L5PKV1_PSEPU</name>
<organism evidence="1 2">
    <name type="scientific">Pseudomonas putida</name>
    <name type="common">Arthrobacter siderocapsulatus</name>
    <dbReference type="NCBI Taxonomy" id="303"/>
    <lineage>
        <taxon>Bacteria</taxon>
        <taxon>Pseudomonadati</taxon>
        <taxon>Pseudomonadota</taxon>
        <taxon>Gammaproteobacteria</taxon>
        <taxon>Pseudomonadales</taxon>
        <taxon>Pseudomonadaceae</taxon>
        <taxon>Pseudomonas</taxon>
    </lineage>
</organism>
<dbReference type="EMBL" id="CP018743">
    <property type="protein sequence ID" value="APO80761.1"/>
    <property type="molecule type" value="Genomic_DNA"/>
</dbReference>
<protein>
    <submittedName>
        <fullName evidence="1">Uncharacterized protein</fullName>
    </submittedName>
</protein>
<sequence>MKTTNSKPVRAERLPMPDIPGLTADHEVDVVGLGGEDLDTYIKYDGMVENDEIHVRWVGANPAGEPFDDIEQIIPVRSPGPQGQLVQISNRILSDTLGGTAYYSYYINGDEQNESLRVFCNIGLLPPVEPALSVPLILESHNRVIAVSELDGSGANIWIAPYQSMGEGDTVTLCAEIHDEDGYPMPPVPTKYTYVLEKDDVGKVLRFRVPKSKFRVGGRAQFYYLLKLDGHTDELRSSSQDFEIRDNYPAWKDDEALLAPPKIDNYDSGPLDPERFSQGLTVRIRQAVGVKAGDVALLYWWSGEVDSTQVQSMHLDASSVEGSEMQFVIPPDLVLASVDLEVSLFYQIARQGRAVTSQRLQVKVAKSRIWGLPTVVGANAETDGAVIPASQVTFGMLVDVPEEFELRPGESLSVNADGDPVRGKSIVLEHEPDNPRRFRVPTTALGANLGRNDADTSKRFPVRYLVDGTLDSPALELRIQPLPREKYSMIRCPEVEGSGLSISKLAGRNATLLLRRWTFIAEGQPLTISLRGLAKDESPYAFTLRAGQPVSSEEIEKIDFILPLPLDELKKLKTPSQLFIEVSVRFDDVLETPFPTLDFEIRA</sequence>
<accession>A0A1L5PKV1</accession>